<dbReference type="SUPFAM" id="SSF56112">
    <property type="entry name" value="Protein kinase-like (PK-like)"/>
    <property type="match status" value="1"/>
</dbReference>
<dbReference type="InterPro" id="IPR011009">
    <property type="entry name" value="Kinase-like_dom_sf"/>
</dbReference>
<dbReference type="SUPFAM" id="SSF49785">
    <property type="entry name" value="Galactose-binding domain-like"/>
    <property type="match status" value="1"/>
</dbReference>
<accession>A0A8J3CEC5</accession>
<evidence type="ECO:0000256" key="2">
    <source>
        <dbReference type="SAM" id="Phobius"/>
    </source>
</evidence>
<gene>
    <name evidence="3" type="ORF">GCM10012275_41550</name>
</gene>
<dbReference type="CDD" id="cd13973">
    <property type="entry name" value="PK_MviN-like"/>
    <property type="match status" value="1"/>
</dbReference>
<sequence length="515" mass="54570">MTGKPTDYAMPRRDRAAQSRAGLVPGAILGEGRYRLLSRVGTDHRCNAEFWRARDGSLGRDVAMTVLVGEHQNVEVAGRARKSLERATHICGFIHPGMARVLDVLSPSKGDPAGVLGMVVAEWTQGTDLVDLVADGPLPAGTAARLLEPLAAAVEAAHHVGLVLGADHPQRIRVTPEGELRLAFPGPRPDSTPRDDVRAVGASLYLLLTGRWALPGGPNSLPTAPMGPDGTVVAPSTLRPVVPHQLSTIAVRSLVDTSIGGVRTGAAVLQVLEQAAAAEAETAMLRAIQERGGPNPTPEEQAERERERQRRRKLLISVAVLTVATIAVIAFVGMQAVSLVVGDDKHSAPPLVVGQGPTGTSGQPAPRVGPKVGIASVDVVTPPGTGADNAATADRVIDGDPGTWWRTEVYKQQFPAFKNGVGLLLRLTDPAPLSKVTIDSPSKGTKVRLVAVDSPDAKPEDGTVLAERKLEQERTEIRIDKPERVRYLLVWITELADENPGYQSAIGEVVPYARG</sequence>
<keyword evidence="2" id="KW-0812">Transmembrane</keyword>
<reference evidence="3" key="2">
    <citation type="submission" date="2020-09" db="EMBL/GenBank/DDBJ databases">
        <authorList>
            <person name="Sun Q."/>
            <person name="Zhou Y."/>
        </authorList>
    </citation>
    <scope>NUCLEOTIDE SEQUENCE</scope>
    <source>
        <strain evidence="3">CGMCC 4.5737</strain>
    </source>
</reference>
<keyword evidence="2" id="KW-1133">Transmembrane helix</keyword>
<feature type="transmembrane region" description="Helical" evidence="2">
    <location>
        <begin position="314"/>
        <end position="337"/>
    </location>
</feature>
<dbReference type="Gene3D" id="1.10.510.10">
    <property type="entry name" value="Transferase(Phosphotransferase) domain 1"/>
    <property type="match status" value="1"/>
</dbReference>
<dbReference type="Proteomes" id="UP000637578">
    <property type="component" value="Unassembled WGS sequence"/>
</dbReference>
<evidence type="ECO:0000313" key="3">
    <source>
        <dbReference type="EMBL" id="GGM66771.1"/>
    </source>
</evidence>
<dbReference type="AlphaFoldDB" id="A0A8J3CEC5"/>
<feature type="region of interest" description="Disordered" evidence="1">
    <location>
        <begin position="289"/>
        <end position="308"/>
    </location>
</feature>
<dbReference type="Gene3D" id="3.30.200.20">
    <property type="entry name" value="Phosphorylase Kinase, domain 1"/>
    <property type="match status" value="1"/>
</dbReference>
<keyword evidence="2" id="KW-0472">Membrane</keyword>
<dbReference type="InterPro" id="IPR008979">
    <property type="entry name" value="Galactose-bd-like_sf"/>
</dbReference>
<dbReference type="EMBL" id="BMMK01000021">
    <property type="protein sequence ID" value="GGM66771.1"/>
    <property type="molecule type" value="Genomic_DNA"/>
</dbReference>
<dbReference type="RefSeq" id="WP_229686573.1">
    <property type="nucleotide sequence ID" value="NZ_BMMK01000021.1"/>
</dbReference>
<evidence type="ECO:0000313" key="4">
    <source>
        <dbReference type="Proteomes" id="UP000637578"/>
    </source>
</evidence>
<proteinExistence type="predicted"/>
<protein>
    <submittedName>
        <fullName evidence="3">Membrane protein</fullName>
    </submittedName>
</protein>
<name>A0A8J3CEC5_9PSEU</name>
<comment type="caution">
    <text evidence="3">The sequence shown here is derived from an EMBL/GenBank/DDBJ whole genome shotgun (WGS) entry which is preliminary data.</text>
</comment>
<evidence type="ECO:0000256" key="1">
    <source>
        <dbReference type="SAM" id="MobiDB-lite"/>
    </source>
</evidence>
<keyword evidence="4" id="KW-1185">Reference proteome</keyword>
<reference evidence="3" key="1">
    <citation type="journal article" date="2014" name="Int. J. Syst. Evol. Microbiol.">
        <title>Complete genome sequence of Corynebacterium casei LMG S-19264T (=DSM 44701T), isolated from a smear-ripened cheese.</title>
        <authorList>
            <consortium name="US DOE Joint Genome Institute (JGI-PGF)"/>
            <person name="Walter F."/>
            <person name="Albersmeier A."/>
            <person name="Kalinowski J."/>
            <person name="Ruckert C."/>
        </authorList>
    </citation>
    <scope>NUCLEOTIDE SEQUENCE</scope>
    <source>
        <strain evidence="3">CGMCC 4.5737</strain>
    </source>
</reference>
<organism evidence="3 4">
    <name type="scientific">Longimycelium tulufanense</name>
    <dbReference type="NCBI Taxonomy" id="907463"/>
    <lineage>
        <taxon>Bacteria</taxon>
        <taxon>Bacillati</taxon>
        <taxon>Actinomycetota</taxon>
        <taxon>Actinomycetes</taxon>
        <taxon>Pseudonocardiales</taxon>
        <taxon>Pseudonocardiaceae</taxon>
        <taxon>Longimycelium</taxon>
    </lineage>
</organism>